<evidence type="ECO:0000256" key="1">
    <source>
        <dbReference type="SAM" id="MobiDB-lite"/>
    </source>
</evidence>
<evidence type="ECO:0000259" key="2">
    <source>
        <dbReference type="SMART" id="SM00458"/>
    </source>
</evidence>
<feature type="compositionally biased region" description="Low complexity" evidence="1">
    <location>
        <begin position="256"/>
        <end position="271"/>
    </location>
</feature>
<comment type="caution">
    <text evidence="3">The sequence shown here is derived from an EMBL/GenBank/DDBJ whole genome shotgun (WGS) entry which is preliminary data.</text>
</comment>
<proteinExistence type="predicted"/>
<gene>
    <name evidence="3" type="ORF">ACFY8O_34130</name>
</gene>
<dbReference type="EMBL" id="JBIBEG010000021">
    <property type="protein sequence ID" value="MFF5900926.1"/>
    <property type="molecule type" value="Genomic_DNA"/>
</dbReference>
<organism evidence="3 4">
    <name type="scientific">Streptomyces argenteolus</name>
    <dbReference type="NCBI Taxonomy" id="67274"/>
    <lineage>
        <taxon>Bacteria</taxon>
        <taxon>Bacillati</taxon>
        <taxon>Actinomycetota</taxon>
        <taxon>Actinomycetes</taxon>
        <taxon>Kitasatosporales</taxon>
        <taxon>Streptomycetaceae</taxon>
        <taxon>Streptomyces</taxon>
    </lineage>
</organism>
<dbReference type="InterPro" id="IPR035992">
    <property type="entry name" value="Ricin_B-like_lectins"/>
</dbReference>
<dbReference type="InterPro" id="IPR000772">
    <property type="entry name" value="Ricin_B_lectin"/>
</dbReference>
<feature type="compositionally biased region" description="Low complexity" evidence="1">
    <location>
        <begin position="83"/>
        <end position="93"/>
    </location>
</feature>
<feature type="compositionally biased region" description="Low complexity" evidence="1">
    <location>
        <begin position="134"/>
        <end position="148"/>
    </location>
</feature>
<name>A0ABW6XGQ9_9ACTN</name>
<keyword evidence="4" id="KW-1185">Reference proteome</keyword>
<dbReference type="PROSITE" id="PS50231">
    <property type="entry name" value="RICIN_B_LECTIN"/>
    <property type="match status" value="1"/>
</dbReference>
<feature type="compositionally biased region" description="Polar residues" evidence="1">
    <location>
        <begin position="202"/>
        <end position="219"/>
    </location>
</feature>
<dbReference type="Pfam" id="PF00652">
    <property type="entry name" value="Ricin_B_lectin"/>
    <property type="match status" value="1"/>
</dbReference>
<dbReference type="Gene3D" id="2.80.10.50">
    <property type="match status" value="1"/>
</dbReference>
<evidence type="ECO:0000313" key="3">
    <source>
        <dbReference type="EMBL" id="MFF5900926.1"/>
    </source>
</evidence>
<protein>
    <submittedName>
        <fullName evidence="3">Ricin-type beta-trefoil lectin domain protein</fullName>
    </submittedName>
</protein>
<dbReference type="Proteomes" id="UP001602322">
    <property type="component" value="Unassembled WGS sequence"/>
</dbReference>
<feature type="compositionally biased region" description="Low complexity" evidence="1">
    <location>
        <begin position="48"/>
        <end position="60"/>
    </location>
</feature>
<dbReference type="SMART" id="SM00458">
    <property type="entry name" value="RICIN"/>
    <property type="match status" value="1"/>
</dbReference>
<accession>A0ABW6XGQ9</accession>
<evidence type="ECO:0000313" key="4">
    <source>
        <dbReference type="Proteomes" id="UP001602322"/>
    </source>
</evidence>
<feature type="compositionally biased region" description="Low complexity" evidence="1">
    <location>
        <begin position="114"/>
        <end position="127"/>
    </location>
</feature>
<feature type="region of interest" description="Disordered" evidence="1">
    <location>
        <begin position="1"/>
        <end position="170"/>
    </location>
</feature>
<sequence length="428" mass="42946">MSRQNRPGGGASTRPAGTDGGPPVRRAVALPSVGDDAEQALRPAPRRGTATTSGTAGTTALSGNRTSGEAGHHETETTSADLGPAGTAAAPGEPEARARTTAPSTDRGERPEAAPDAAEPSRTSSRSGAGGALSGLAAVLGGVRRPGSAGSGDGGGDADGDGSPGRPKAPMLAAAGIAGVILIAIPLLVMAGNERDEHPEEQTTVAADSRTLSDQQETEQLPDVYVAESPKDASSSPEAGDGGKEGKTTKGGGKASPGASPSPAAAVAAGARPQKVAPLKKEVEAKSVTKKTVSQQVTVVSARIVSADTGKCLTATTRGADSELVVQPCGSSEGAQIWSFHDEDHTLRIGQSLCMGLDGGSVQNGTAIRLQQCNGSSGQKFKINATEDLVSLKAGDKCADVWWGEGADNTPVKLWPCTGTANQTWRRG</sequence>
<feature type="region of interest" description="Disordered" evidence="1">
    <location>
        <begin position="194"/>
        <end position="274"/>
    </location>
</feature>
<feature type="domain" description="Ricin B lectin" evidence="2">
    <location>
        <begin position="301"/>
        <end position="428"/>
    </location>
</feature>
<dbReference type="SUPFAM" id="SSF50370">
    <property type="entry name" value="Ricin B-like lectins"/>
    <property type="match status" value="1"/>
</dbReference>
<dbReference type="CDD" id="cd00161">
    <property type="entry name" value="beta-trefoil_Ricin-like"/>
    <property type="match status" value="1"/>
</dbReference>
<dbReference type="RefSeq" id="WP_387909251.1">
    <property type="nucleotide sequence ID" value="NZ_JBIBEG010000021.1"/>
</dbReference>
<reference evidence="3 4" key="1">
    <citation type="submission" date="2024-10" db="EMBL/GenBank/DDBJ databases">
        <title>The Natural Products Discovery Center: Release of the First 8490 Sequenced Strains for Exploring Actinobacteria Biosynthetic Diversity.</title>
        <authorList>
            <person name="Kalkreuter E."/>
            <person name="Kautsar S.A."/>
            <person name="Yang D."/>
            <person name="Bader C.D."/>
            <person name="Teijaro C.N."/>
            <person name="Fluegel L."/>
            <person name="Davis C.M."/>
            <person name="Simpson J.R."/>
            <person name="Lauterbach L."/>
            <person name="Steele A.D."/>
            <person name="Gui C."/>
            <person name="Meng S."/>
            <person name="Li G."/>
            <person name="Viehrig K."/>
            <person name="Ye F."/>
            <person name="Su P."/>
            <person name="Kiefer A.F."/>
            <person name="Nichols A."/>
            <person name="Cepeda A.J."/>
            <person name="Yan W."/>
            <person name="Fan B."/>
            <person name="Jiang Y."/>
            <person name="Adhikari A."/>
            <person name="Zheng C.-J."/>
            <person name="Schuster L."/>
            <person name="Cowan T.M."/>
            <person name="Smanski M.J."/>
            <person name="Chevrette M.G."/>
            <person name="De Carvalho L.P.S."/>
            <person name="Shen B."/>
        </authorList>
    </citation>
    <scope>NUCLEOTIDE SEQUENCE [LARGE SCALE GENOMIC DNA]</scope>
    <source>
        <strain evidence="3 4">NPDC012540</strain>
    </source>
</reference>